<dbReference type="Pfam" id="PF01370">
    <property type="entry name" value="Epimerase"/>
    <property type="match status" value="1"/>
</dbReference>
<dbReference type="PANTHER" id="PTHR10366:SF564">
    <property type="entry name" value="STEROL-4-ALPHA-CARBOXYLATE 3-DEHYDROGENASE, DECARBOXYLATING"/>
    <property type="match status" value="1"/>
</dbReference>
<feature type="domain" description="NAD-dependent epimerase/dehydratase" evidence="4">
    <location>
        <begin position="9"/>
        <end position="238"/>
    </location>
</feature>
<dbReference type="GO" id="GO:0016616">
    <property type="term" value="F:oxidoreductase activity, acting on the CH-OH group of donors, NAD or NADP as acceptor"/>
    <property type="evidence" value="ECO:0007669"/>
    <property type="project" value="TreeGrafter"/>
</dbReference>
<organism evidence="7">
    <name type="scientific">Onchocerca ochengi</name>
    <name type="common">Filarial nematode worm</name>
    <dbReference type="NCBI Taxonomy" id="42157"/>
    <lineage>
        <taxon>Eukaryota</taxon>
        <taxon>Metazoa</taxon>
        <taxon>Ecdysozoa</taxon>
        <taxon>Nematoda</taxon>
        <taxon>Chromadorea</taxon>
        <taxon>Rhabditida</taxon>
        <taxon>Spirurina</taxon>
        <taxon>Spiruromorpha</taxon>
        <taxon>Filarioidea</taxon>
        <taxon>Onchocercidae</taxon>
        <taxon>Onchocerca</taxon>
    </lineage>
</organism>
<evidence type="ECO:0000313" key="5">
    <source>
        <dbReference type="EMBL" id="VDK74007.1"/>
    </source>
</evidence>
<dbReference type="SUPFAM" id="SSF51735">
    <property type="entry name" value="NAD(P)-binding Rossmann-fold domains"/>
    <property type="match status" value="1"/>
</dbReference>
<protein>
    <submittedName>
        <fullName evidence="7">Epimerase domain-containing protein</fullName>
    </submittedName>
</protein>
<dbReference type="OrthoDB" id="2735536at2759"/>
<sequence>METNQNIKVLVTGASGFIGIHCVQQLLKENYTVRGTVRDLNNHIKIEPLKQLEGAAERLELVEADLESDQGWSQATTDCTYLLHVASPFPIVPDESVISTAVDGTLRVLRAVAKSSVKKVVLTSSCCAINEGHEDMNRMFSENDWSKIDSKNVNNYIKSKTLAEKAAWDFVHKEDVKFKLTVINPAFVVGPLLHNVRGTSVDVIRRFLNNEMPAVPAVQFGLVDVRDVAKAHIRAMRESRCDGLRILMSYQPSFWFMDIANILRDEFSPQGYIIPRFTVPYPIIWFYSLFSKEAKEQVLTRYGNEVHFDNSLAKDILGIEFIDPKESIIAMAYDIIERGMAPKRKNYRKPSVSHLLDVSKPSVGRESTNSTRHNSAQLDST</sequence>
<dbReference type="Gene3D" id="3.40.50.720">
    <property type="entry name" value="NAD(P)-binding Rossmann-like Domain"/>
    <property type="match status" value="1"/>
</dbReference>
<evidence type="ECO:0000313" key="6">
    <source>
        <dbReference type="Proteomes" id="UP000271087"/>
    </source>
</evidence>
<dbReference type="AlphaFoldDB" id="A0A182E9G0"/>
<keyword evidence="1" id="KW-0560">Oxidoreductase</keyword>
<dbReference type="InterPro" id="IPR036291">
    <property type="entry name" value="NAD(P)-bd_dom_sf"/>
</dbReference>
<gene>
    <name evidence="5" type="ORF">NOO_LOCUS4671</name>
</gene>
<dbReference type="EMBL" id="UYRW01001093">
    <property type="protein sequence ID" value="VDK74007.1"/>
    <property type="molecule type" value="Genomic_DNA"/>
</dbReference>
<accession>A0A182E9G0</accession>
<dbReference type="InterPro" id="IPR001509">
    <property type="entry name" value="Epimerase_deHydtase"/>
</dbReference>
<dbReference type="Proteomes" id="UP000271087">
    <property type="component" value="Unassembled WGS sequence"/>
</dbReference>
<dbReference type="WBParaSite" id="nOo.2.0.1.t04671-RA">
    <property type="protein sequence ID" value="nOo.2.0.1.t04671-RA"/>
    <property type="gene ID" value="nOo.2.0.1.g04671"/>
</dbReference>
<dbReference type="CDD" id="cd05227">
    <property type="entry name" value="AR_SDR_e"/>
    <property type="match status" value="1"/>
</dbReference>
<dbReference type="STRING" id="42157.A0A182E9G0"/>
<comment type="similarity">
    <text evidence="2">Belongs to the NAD(P)-dependent epimerase/dehydratase family. Dihydroflavonol-4-reductase subfamily.</text>
</comment>
<dbReference type="PANTHER" id="PTHR10366">
    <property type="entry name" value="NAD DEPENDENT EPIMERASE/DEHYDRATASE"/>
    <property type="match status" value="1"/>
</dbReference>
<evidence type="ECO:0000256" key="2">
    <source>
        <dbReference type="ARBA" id="ARBA00023445"/>
    </source>
</evidence>
<evidence type="ECO:0000256" key="3">
    <source>
        <dbReference type="SAM" id="MobiDB-lite"/>
    </source>
</evidence>
<dbReference type="FunFam" id="3.40.50.720:FF:000336">
    <property type="entry name" value="Aldehyde reductase"/>
    <property type="match status" value="1"/>
</dbReference>
<evidence type="ECO:0000259" key="4">
    <source>
        <dbReference type="Pfam" id="PF01370"/>
    </source>
</evidence>
<feature type="compositionally biased region" description="Polar residues" evidence="3">
    <location>
        <begin position="365"/>
        <end position="381"/>
    </location>
</feature>
<name>A0A182E9G0_ONCOC</name>
<keyword evidence="6" id="KW-1185">Reference proteome</keyword>
<dbReference type="InterPro" id="IPR050425">
    <property type="entry name" value="NAD(P)_dehydrat-like"/>
</dbReference>
<reference evidence="7" key="1">
    <citation type="submission" date="2016-06" db="UniProtKB">
        <authorList>
            <consortium name="WormBaseParasite"/>
        </authorList>
    </citation>
    <scope>IDENTIFICATION</scope>
</reference>
<evidence type="ECO:0000313" key="7">
    <source>
        <dbReference type="WBParaSite" id="nOo.2.0.1.t04671-RA"/>
    </source>
</evidence>
<feature type="region of interest" description="Disordered" evidence="3">
    <location>
        <begin position="358"/>
        <end position="381"/>
    </location>
</feature>
<evidence type="ECO:0000256" key="1">
    <source>
        <dbReference type="ARBA" id="ARBA00023002"/>
    </source>
</evidence>
<reference evidence="5 6" key="2">
    <citation type="submission" date="2018-08" db="EMBL/GenBank/DDBJ databases">
        <authorList>
            <person name="Laetsch R D."/>
            <person name="Stevens L."/>
            <person name="Kumar S."/>
            <person name="Blaxter L. M."/>
        </authorList>
    </citation>
    <scope>NUCLEOTIDE SEQUENCE [LARGE SCALE GENOMIC DNA]</scope>
</reference>
<proteinExistence type="inferred from homology"/>